<dbReference type="AlphaFoldDB" id="A0A4V2VQN2"/>
<keyword evidence="1" id="KW-0732">Signal</keyword>
<feature type="chain" id="PRO_5020856161" description="CS1 type fimbrial major subunit" evidence="1">
    <location>
        <begin position="22"/>
        <end position="190"/>
    </location>
</feature>
<evidence type="ECO:0000313" key="3">
    <source>
        <dbReference type="Proteomes" id="UP000294692"/>
    </source>
</evidence>
<reference evidence="2 3" key="1">
    <citation type="submission" date="2019-03" db="EMBL/GenBank/DDBJ databases">
        <title>Genomic Encyclopedia of Type Strains, Phase IV (KMG-IV): sequencing the most valuable type-strain genomes for metagenomic binning, comparative biology and taxonomic classification.</title>
        <authorList>
            <person name="Goeker M."/>
        </authorList>
    </citation>
    <scope>NUCLEOTIDE SEQUENCE [LARGE SCALE GENOMIC DNA]</scope>
    <source>
        <strain evidence="2 3">DSM 100048</strain>
    </source>
</reference>
<evidence type="ECO:0000313" key="2">
    <source>
        <dbReference type="EMBL" id="TCU95299.1"/>
    </source>
</evidence>
<protein>
    <recommendedName>
        <fullName evidence="4">CS1 type fimbrial major subunit</fullName>
    </recommendedName>
</protein>
<evidence type="ECO:0000256" key="1">
    <source>
        <dbReference type="SAM" id="SignalP"/>
    </source>
</evidence>
<sequence>MKKLLAACTAVLLSATGAAGAQELPQYESTGTIELAIDGKQAKYHSTSNTVPGQPGRLVHTANWRTFPPMMLGGINMAPKGIMLSITARPTVEPDPSAPQLKITFSLDEKDYSLLDATPFEVIYTIKEGRQAGDYQHASGTLEIESATLEGDVLHVVGKAKGALAPAKNKNGSGPTLNYEANFNVRAPKH</sequence>
<name>A0A4V2VQN2_9BURK</name>
<dbReference type="RefSeq" id="WP_377747906.1">
    <property type="nucleotide sequence ID" value="NZ_JBHRVM010000001.1"/>
</dbReference>
<organism evidence="2 3">
    <name type="scientific">Paracandidimonas soli</name>
    <dbReference type="NCBI Taxonomy" id="1917182"/>
    <lineage>
        <taxon>Bacteria</taxon>
        <taxon>Pseudomonadati</taxon>
        <taxon>Pseudomonadota</taxon>
        <taxon>Betaproteobacteria</taxon>
        <taxon>Burkholderiales</taxon>
        <taxon>Alcaligenaceae</taxon>
        <taxon>Paracandidimonas</taxon>
    </lineage>
</organism>
<proteinExistence type="predicted"/>
<dbReference type="Proteomes" id="UP000294692">
    <property type="component" value="Unassembled WGS sequence"/>
</dbReference>
<dbReference type="EMBL" id="SMBX01000008">
    <property type="protein sequence ID" value="TCU95299.1"/>
    <property type="molecule type" value="Genomic_DNA"/>
</dbReference>
<accession>A0A4V2VQN2</accession>
<evidence type="ECO:0008006" key="4">
    <source>
        <dbReference type="Google" id="ProtNLM"/>
    </source>
</evidence>
<gene>
    <name evidence="2" type="ORF">EV686_108142</name>
</gene>
<comment type="caution">
    <text evidence="2">The sequence shown here is derived from an EMBL/GenBank/DDBJ whole genome shotgun (WGS) entry which is preliminary data.</text>
</comment>
<feature type="signal peptide" evidence="1">
    <location>
        <begin position="1"/>
        <end position="21"/>
    </location>
</feature>
<keyword evidence="3" id="KW-1185">Reference proteome</keyword>